<dbReference type="GO" id="GO:0005884">
    <property type="term" value="C:actin filament"/>
    <property type="evidence" value="ECO:0000318"/>
    <property type="project" value="GO_Central"/>
</dbReference>
<dbReference type="KEGG" id="hro:HELRODRAFT_86808"/>
<dbReference type="InterPro" id="IPR016024">
    <property type="entry name" value="ARM-type_fold"/>
</dbReference>
<feature type="region of interest" description="Disordered" evidence="2">
    <location>
        <begin position="237"/>
        <end position="338"/>
    </location>
</feature>
<dbReference type="AlphaFoldDB" id="T1G6H1"/>
<dbReference type="PROSITE" id="PS51444">
    <property type="entry name" value="FH2"/>
    <property type="match status" value="1"/>
</dbReference>
<dbReference type="EnsemblMetazoa" id="HelroT86808">
    <property type="protein sequence ID" value="HelroP86808"/>
    <property type="gene ID" value="HelroG86808"/>
</dbReference>
<dbReference type="PANTHER" id="PTHR45691:SF6">
    <property type="entry name" value="PROTEIN DIAPHANOUS"/>
    <property type="match status" value="1"/>
</dbReference>
<name>T1G6H1_HELRO</name>
<dbReference type="PROSITE" id="PS51231">
    <property type="entry name" value="DAD"/>
    <property type="match status" value="1"/>
</dbReference>
<evidence type="ECO:0000256" key="1">
    <source>
        <dbReference type="SAM" id="Coils"/>
    </source>
</evidence>
<dbReference type="OMA" id="VENEMAQ"/>
<reference evidence="7" key="3">
    <citation type="submission" date="2015-06" db="UniProtKB">
        <authorList>
            <consortium name="EnsemblMetazoa"/>
        </authorList>
    </citation>
    <scope>IDENTIFICATION</scope>
</reference>
<proteinExistence type="predicted"/>
<dbReference type="GO" id="GO:0030041">
    <property type="term" value="P:actin filament polymerization"/>
    <property type="evidence" value="ECO:0000318"/>
    <property type="project" value="GO_Central"/>
</dbReference>
<dbReference type="Gene3D" id="1.25.10.10">
    <property type="entry name" value="Leucine-rich Repeat Variant"/>
    <property type="match status" value="1"/>
</dbReference>
<dbReference type="PANTHER" id="PTHR45691">
    <property type="entry name" value="PROTEIN DIAPHANOUS"/>
    <property type="match status" value="1"/>
</dbReference>
<dbReference type="Pfam" id="PF06346">
    <property type="entry name" value="Drf_FH1"/>
    <property type="match status" value="1"/>
</dbReference>
<dbReference type="EMBL" id="KB097528">
    <property type="protein sequence ID" value="ESN95398.1"/>
    <property type="molecule type" value="Genomic_DNA"/>
</dbReference>
<organism evidence="7 8">
    <name type="scientific">Helobdella robusta</name>
    <name type="common">Californian leech</name>
    <dbReference type="NCBI Taxonomy" id="6412"/>
    <lineage>
        <taxon>Eukaryota</taxon>
        <taxon>Metazoa</taxon>
        <taxon>Spiralia</taxon>
        <taxon>Lophotrochozoa</taxon>
        <taxon>Annelida</taxon>
        <taxon>Clitellata</taxon>
        <taxon>Hirudinea</taxon>
        <taxon>Rhynchobdellida</taxon>
        <taxon>Glossiphoniidae</taxon>
        <taxon>Helobdella</taxon>
    </lineage>
</organism>
<keyword evidence="1" id="KW-0175">Coiled coil</keyword>
<evidence type="ECO:0000313" key="6">
    <source>
        <dbReference type="EMBL" id="ESN95398.1"/>
    </source>
</evidence>
<dbReference type="InParanoid" id="T1G6H1"/>
<protein>
    <recommendedName>
        <fullName evidence="9">FH2 domain-containing protein</fullName>
    </recommendedName>
</protein>
<dbReference type="Gene3D" id="1.20.58.2220">
    <property type="entry name" value="Formin, FH2 domain"/>
    <property type="match status" value="1"/>
</dbReference>
<accession>T1G6H1</accession>
<dbReference type="InterPro" id="IPR010472">
    <property type="entry name" value="FH3_dom"/>
</dbReference>
<dbReference type="GO" id="GO:0003779">
    <property type="term" value="F:actin binding"/>
    <property type="evidence" value="ECO:0007669"/>
    <property type="project" value="InterPro"/>
</dbReference>
<dbReference type="RefSeq" id="XP_009026467.1">
    <property type="nucleotide sequence ID" value="XM_009028219.1"/>
</dbReference>
<sequence>EKVLDGLTINGEMKNMERFLSILQGFTVGDVALKASCMQLINALVLTPEDLEFRVHLRNEFMRDGLMDHLESLLTTDNEELRTQVQPFIEHKENDFDELRLRLDNISFNMQNPQQCCQVLCSSTLGTMSEYFFLSILQHLLLIRDDGFVKPLYYELIEECVSQIVLHKNGLDPDFRKTKRFDVDVDSLFGSISMAKLQQQQKLEDAITARQEAEAKMAGLEEKLKKSEVENAELKIKVGIPPPPPLPPGGPGIPPPPPLPGGPGIPPPPPLPGGSGIPPPPPFPGGAGIPPPPPLPGGPGIPPPPPFPGGSGIPPPPPLANGMAPPPPPMPGTFAGRPLGQFLKKKYNPEVQLKRANWNKLNARVVTTDSFWANVDEDKLAKDIVFEGIKLHFAAKVAAPKVADVTDSDKKKKGKELKILDQKTSQNLSIMLGSMKIPYEEIKRRILEMDDKLDLSLIEPLLKSLPEPDAIVLSQFSNLKEEYNNLTESEQFCVVMSSIKRLGPRLNSTAFKLKFDEIVQEIKPDIVTATEALEEVKSSKKFAGILQLILLMGNYMNAGSRNEQSVGFDLKYLTKLSDTKTADNKKTLLHFLSETVDASYSDLMNFPEELHHVHQASKVSDENIQKNLASMLKSVKQLETDIKNSEMDKSAPDNDHFVSAQEQCELLTEMSKKMCKLFEDTAVYFAFDPKKYNMEEFMGDVKVFIDGFVQATKDNMKIREVEEKARRAKELQEKKEKEKEEKLSRKNLICDLDAADDQEGVMDNLLEALKSGSAFNMNRKEGARRKRAAGGELMLVMMMIG</sequence>
<dbReference type="SMART" id="SM00498">
    <property type="entry name" value="FH2"/>
    <property type="match status" value="1"/>
</dbReference>
<dbReference type="InterPro" id="IPR014767">
    <property type="entry name" value="DAD_dom"/>
</dbReference>
<dbReference type="Proteomes" id="UP000015101">
    <property type="component" value="Unassembled WGS sequence"/>
</dbReference>
<evidence type="ECO:0000313" key="8">
    <source>
        <dbReference type="Proteomes" id="UP000015101"/>
    </source>
</evidence>
<dbReference type="CTD" id="20216668"/>
<dbReference type="InterPro" id="IPR042201">
    <property type="entry name" value="FH2_Formin_sf"/>
</dbReference>
<evidence type="ECO:0000259" key="5">
    <source>
        <dbReference type="PROSITE" id="PS51444"/>
    </source>
</evidence>
<feature type="coiled-coil region" evidence="1">
    <location>
        <begin position="196"/>
        <end position="237"/>
    </location>
</feature>
<evidence type="ECO:0008006" key="9">
    <source>
        <dbReference type="Google" id="ProtNLM"/>
    </source>
</evidence>
<dbReference type="SUPFAM" id="SSF48371">
    <property type="entry name" value="ARM repeat"/>
    <property type="match status" value="1"/>
</dbReference>
<dbReference type="Gene3D" id="1.20.58.630">
    <property type="match status" value="1"/>
</dbReference>
<dbReference type="OrthoDB" id="1104827at2759"/>
<dbReference type="SUPFAM" id="SSF81995">
    <property type="entry name" value="beta-sandwich domain of Sec23/24"/>
    <property type="match status" value="1"/>
</dbReference>
<dbReference type="Gene3D" id="1.10.238.150">
    <property type="entry name" value="Formin, FH3 diaphanous domain"/>
    <property type="match status" value="1"/>
</dbReference>
<dbReference type="HOGENOM" id="CLU_002356_0_0_1"/>
<dbReference type="InterPro" id="IPR011989">
    <property type="entry name" value="ARM-like"/>
</dbReference>
<dbReference type="InterPro" id="IPR051412">
    <property type="entry name" value="Formin_Homology_Diaphanous_sf"/>
</dbReference>
<feature type="domain" description="GBD/FH3" evidence="4">
    <location>
        <begin position="1"/>
        <end position="172"/>
    </location>
</feature>
<evidence type="ECO:0000259" key="4">
    <source>
        <dbReference type="PROSITE" id="PS51232"/>
    </source>
</evidence>
<gene>
    <name evidence="7" type="primary">20216668</name>
    <name evidence="6" type="ORF">HELRODRAFT_86808</name>
</gene>
<evidence type="ECO:0000313" key="7">
    <source>
        <dbReference type="EnsemblMetazoa" id="HelroP86808"/>
    </source>
</evidence>
<dbReference type="Pfam" id="PF06367">
    <property type="entry name" value="Drf_FH3"/>
    <property type="match status" value="1"/>
</dbReference>
<dbReference type="Pfam" id="PF02181">
    <property type="entry name" value="FH2"/>
    <property type="match status" value="1"/>
</dbReference>
<feature type="compositionally biased region" description="Pro residues" evidence="2">
    <location>
        <begin position="240"/>
        <end position="331"/>
    </location>
</feature>
<dbReference type="SMART" id="SM01139">
    <property type="entry name" value="Drf_FH3"/>
    <property type="match status" value="1"/>
</dbReference>
<dbReference type="EMBL" id="AMQM01006854">
    <property type="status" value="NOT_ANNOTATED_CDS"/>
    <property type="molecule type" value="Genomic_DNA"/>
</dbReference>
<dbReference type="STRING" id="6412.T1G6H1"/>
<dbReference type="SUPFAM" id="SSF101447">
    <property type="entry name" value="Formin homology 2 domain (FH2 domain)"/>
    <property type="match status" value="1"/>
</dbReference>
<dbReference type="PROSITE" id="PS51232">
    <property type="entry name" value="GBD_FH3"/>
    <property type="match status" value="1"/>
</dbReference>
<reference evidence="6 8" key="2">
    <citation type="journal article" date="2013" name="Nature">
        <title>Insights into bilaterian evolution from three spiralian genomes.</title>
        <authorList>
            <person name="Simakov O."/>
            <person name="Marletaz F."/>
            <person name="Cho S.J."/>
            <person name="Edsinger-Gonzales E."/>
            <person name="Havlak P."/>
            <person name="Hellsten U."/>
            <person name="Kuo D.H."/>
            <person name="Larsson T."/>
            <person name="Lv J."/>
            <person name="Arendt D."/>
            <person name="Savage R."/>
            <person name="Osoegawa K."/>
            <person name="de Jong P."/>
            <person name="Grimwood J."/>
            <person name="Chapman J.A."/>
            <person name="Shapiro H."/>
            <person name="Aerts A."/>
            <person name="Otillar R.P."/>
            <person name="Terry A.Y."/>
            <person name="Boore J.L."/>
            <person name="Grigoriev I.V."/>
            <person name="Lindberg D.R."/>
            <person name="Seaver E.C."/>
            <person name="Weisblat D.A."/>
            <person name="Putnam N.H."/>
            <person name="Rokhsar D.S."/>
        </authorList>
    </citation>
    <scope>NUCLEOTIDE SEQUENCE</scope>
</reference>
<dbReference type="eggNOG" id="KOG1924">
    <property type="taxonomic scope" value="Eukaryota"/>
</dbReference>
<feature type="domain" description="DAD" evidence="3">
    <location>
        <begin position="753"/>
        <end position="787"/>
    </location>
</feature>
<evidence type="ECO:0000256" key="2">
    <source>
        <dbReference type="SAM" id="MobiDB-lite"/>
    </source>
</evidence>
<dbReference type="GeneID" id="20216668"/>
<dbReference type="Gene3D" id="6.10.30.30">
    <property type="match status" value="1"/>
</dbReference>
<feature type="coiled-coil region" evidence="1">
    <location>
        <begin position="718"/>
        <end position="748"/>
    </location>
</feature>
<dbReference type="InterPro" id="IPR015425">
    <property type="entry name" value="FH2_Formin"/>
</dbReference>
<feature type="domain" description="FH2" evidence="5">
    <location>
        <begin position="343"/>
        <end position="734"/>
    </location>
</feature>
<dbReference type="InterPro" id="IPR014768">
    <property type="entry name" value="GBD/FH3_dom"/>
</dbReference>
<reference evidence="8" key="1">
    <citation type="submission" date="2012-12" db="EMBL/GenBank/DDBJ databases">
        <authorList>
            <person name="Hellsten U."/>
            <person name="Grimwood J."/>
            <person name="Chapman J.A."/>
            <person name="Shapiro H."/>
            <person name="Aerts A."/>
            <person name="Otillar R.P."/>
            <person name="Terry A.Y."/>
            <person name="Boore J.L."/>
            <person name="Simakov O."/>
            <person name="Marletaz F."/>
            <person name="Cho S.-J."/>
            <person name="Edsinger-Gonzales E."/>
            <person name="Havlak P."/>
            <person name="Kuo D.-H."/>
            <person name="Larsson T."/>
            <person name="Lv J."/>
            <person name="Arendt D."/>
            <person name="Savage R."/>
            <person name="Osoegawa K."/>
            <person name="de Jong P."/>
            <person name="Lindberg D.R."/>
            <person name="Seaver E.C."/>
            <person name="Weisblat D.A."/>
            <person name="Putnam N.H."/>
            <person name="Grigoriev I.V."/>
            <person name="Rokhsar D.S."/>
        </authorList>
    </citation>
    <scope>NUCLEOTIDE SEQUENCE</scope>
</reference>
<keyword evidence="8" id="KW-1185">Reference proteome</keyword>
<evidence type="ECO:0000259" key="3">
    <source>
        <dbReference type="PROSITE" id="PS51231"/>
    </source>
</evidence>